<evidence type="ECO:0000313" key="6">
    <source>
        <dbReference type="Proteomes" id="UP000233750"/>
    </source>
</evidence>
<dbReference type="Pfam" id="PF00196">
    <property type="entry name" value="GerE"/>
    <property type="match status" value="1"/>
</dbReference>
<dbReference type="PANTHER" id="PTHR43214">
    <property type="entry name" value="TWO-COMPONENT RESPONSE REGULATOR"/>
    <property type="match status" value="1"/>
</dbReference>
<dbReference type="GO" id="GO:0003677">
    <property type="term" value="F:DNA binding"/>
    <property type="evidence" value="ECO:0007669"/>
    <property type="project" value="UniProtKB-KW"/>
</dbReference>
<dbReference type="SMART" id="SM00421">
    <property type="entry name" value="HTH_LUXR"/>
    <property type="match status" value="1"/>
</dbReference>
<dbReference type="InterPro" id="IPR016032">
    <property type="entry name" value="Sig_transdc_resp-reg_C-effctor"/>
</dbReference>
<proteinExistence type="predicted"/>
<protein>
    <submittedName>
        <fullName evidence="5">DNA-binding NarL/FixJ family response regulator</fullName>
    </submittedName>
</protein>
<dbReference type="Proteomes" id="UP000233750">
    <property type="component" value="Unassembled WGS sequence"/>
</dbReference>
<sequence length="217" mass="23046">MWKGAVVKLVKVAVLASDPITRAGAASLLGSRPEIALLGQDAASQADVVLVMEEHVTDRVLSQVRDLGRKSEQLAGPHLVIVVDHFRESDLMTAVECGVVAILPRRETGGGELVSAVLAAGDGTATLPPRLQGALLAQVQRMRRDVLEPNGLTLSGLASRECDVLRLVAEGYGTEEIATKLCYSERTVKNVLYGLMTRCGLNNRAHAVAYALRAGAI</sequence>
<organism evidence="5 6">
    <name type="scientific">Amycolatopsis echigonensis</name>
    <dbReference type="NCBI Taxonomy" id="2576905"/>
    <lineage>
        <taxon>Bacteria</taxon>
        <taxon>Bacillati</taxon>
        <taxon>Actinomycetota</taxon>
        <taxon>Actinomycetes</taxon>
        <taxon>Pseudonocardiales</taxon>
        <taxon>Pseudonocardiaceae</taxon>
        <taxon>Amycolatopsis</taxon>
    </lineage>
</organism>
<name>A0A2N3WK91_9PSEU</name>
<dbReference type="GO" id="GO:0006355">
    <property type="term" value="P:regulation of DNA-templated transcription"/>
    <property type="evidence" value="ECO:0007669"/>
    <property type="project" value="InterPro"/>
</dbReference>
<dbReference type="CDD" id="cd06170">
    <property type="entry name" value="LuxR_C_like"/>
    <property type="match status" value="1"/>
</dbReference>
<reference evidence="5 6" key="1">
    <citation type="submission" date="2017-12" db="EMBL/GenBank/DDBJ databases">
        <title>Sequencing the genomes of 1000 Actinobacteria strains.</title>
        <authorList>
            <person name="Klenk H.-P."/>
        </authorList>
    </citation>
    <scope>NUCLEOTIDE SEQUENCE [LARGE SCALE GENOMIC DNA]</scope>
    <source>
        <strain evidence="5 6">DSM 45165</strain>
    </source>
</reference>
<evidence type="ECO:0000256" key="1">
    <source>
        <dbReference type="ARBA" id="ARBA00023015"/>
    </source>
</evidence>
<comment type="caution">
    <text evidence="5">The sequence shown here is derived from an EMBL/GenBank/DDBJ whole genome shotgun (WGS) entry which is preliminary data.</text>
</comment>
<gene>
    <name evidence="5" type="ORF">ATK30_5151</name>
</gene>
<dbReference type="InterPro" id="IPR000792">
    <property type="entry name" value="Tscrpt_reg_LuxR_C"/>
</dbReference>
<dbReference type="SUPFAM" id="SSF46894">
    <property type="entry name" value="C-terminal effector domain of the bipartite response regulators"/>
    <property type="match status" value="1"/>
</dbReference>
<evidence type="ECO:0000256" key="3">
    <source>
        <dbReference type="ARBA" id="ARBA00023163"/>
    </source>
</evidence>
<dbReference type="AlphaFoldDB" id="A0A2N3WK91"/>
<evidence type="ECO:0000259" key="4">
    <source>
        <dbReference type="PROSITE" id="PS50043"/>
    </source>
</evidence>
<keyword evidence="1" id="KW-0805">Transcription regulation</keyword>
<evidence type="ECO:0000313" key="5">
    <source>
        <dbReference type="EMBL" id="PKV94276.1"/>
    </source>
</evidence>
<keyword evidence="6" id="KW-1185">Reference proteome</keyword>
<keyword evidence="2 5" id="KW-0238">DNA-binding</keyword>
<dbReference type="PROSITE" id="PS50043">
    <property type="entry name" value="HTH_LUXR_2"/>
    <property type="match status" value="1"/>
</dbReference>
<keyword evidence="3" id="KW-0804">Transcription</keyword>
<dbReference type="EMBL" id="PJMY01000003">
    <property type="protein sequence ID" value="PKV94276.1"/>
    <property type="molecule type" value="Genomic_DNA"/>
</dbReference>
<accession>A0A2N3WK91</accession>
<dbReference type="Gene3D" id="3.40.50.2300">
    <property type="match status" value="1"/>
</dbReference>
<feature type="domain" description="HTH luxR-type" evidence="4">
    <location>
        <begin position="150"/>
        <end position="215"/>
    </location>
</feature>
<dbReference type="PRINTS" id="PR00038">
    <property type="entry name" value="HTHLUXR"/>
</dbReference>
<dbReference type="PANTHER" id="PTHR43214:SF24">
    <property type="entry name" value="TRANSCRIPTIONAL REGULATORY PROTEIN NARL-RELATED"/>
    <property type="match status" value="1"/>
</dbReference>
<dbReference type="InterPro" id="IPR039420">
    <property type="entry name" value="WalR-like"/>
</dbReference>
<evidence type="ECO:0000256" key="2">
    <source>
        <dbReference type="ARBA" id="ARBA00023125"/>
    </source>
</evidence>